<dbReference type="InterPro" id="IPR050373">
    <property type="entry name" value="Fibrinogen_C-term_domain"/>
</dbReference>
<dbReference type="Gene3D" id="4.10.400.10">
    <property type="entry name" value="Low-density Lipoprotein Receptor"/>
    <property type="match status" value="1"/>
</dbReference>
<dbReference type="SMART" id="SM00186">
    <property type="entry name" value="FBG"/>
    <property type="match status" value="1"/>
</dbReference>
<dbReference type="InterPro" id="IPR002181">
    <property type="entry name" value="Fibrinogen_a/b/g_C_dom"/>
</dbReference>
<dbReference type="PANTHER" id="PTHR19143:SF327">
    <property type="entry name" value="FI21813P1-RELATED"/>
    <property type="match status" value="1"/>
</dbReference>
<comment type="caution">
    <text evidence="2">Lacks conserved residue(s) required for the propagation of feature annotation.</text>
</comment>
<dbReference type="CDD" id="cd00112">
    <property type="entry name" value="LDLa"/>
    <property type="match status" value="1"/>
</dbReference>
<evidence type="ECO:0000256" key="2">
    <source>
        <dbReference type="PROSITE-ProRule" id="PRU00124"/>
    </source>
</evidence>
<dbReference type="InterPro" id="IPR002172">
    <property type="entry name" value="LDrepeatLR_classA_rpt"/>
</dbReference>
<dbReference type="InterPro" id="IPR036056">
    <property type="entry name" value="Fibrinogen-like_C"/>
</dbReference>
<dbReference type="InterPro" id="IPR036055">
    <property type="entry name" value="LDL_receptor-like_sf"/>
</dbReference>
<dbReference type="Proteomes" id="UP000887565">
    <property type="component" value="Unplaced"/>
</dbReference>
<proteinExistence type="predicted"/>
<evidence type="ECO:0000313" key="5">
    <source>
        <dbReference type="WBParaSite" id="nRc.2.0.1.t17072-RA"/>
    </source>
</evidence>
<dbReference type="PROSITE" id="PS51406">
    <property type="entry name" value="FIBRINOGEN_C_2"/>
    <property type="match status" value="1"/>
</dbReference>
<reference evidence="5" key="1">
    <citation type="submission" date="2022-11" db="UniProtKB">
        <authorList>
            <consortium name="WormBaseParasite"/>
        </authorList>
    </citation>
    <scope>IDENTIFICATION</scope>
</reference>
<dbReference type="SUPFAM" id="SSF57424">
    <property type="entry name" value="LDL receptor-like module"/>
    <property type="match status" value="1"/>
</dbReference>
<evidence type="ECO:0000259" key="3">
    <source>
        <dbReference type="PROSITE" id="PS51406"/>
    </source>
</evidence>
<protein>
    <submittedName>
        <fullName evidence="5">Fibrinogen C-terminal domain-containing protein</fullName>
    </submittedName>
</protein>
<dbReference type="PANTHER" id="PTHR19143">
    <property type="entry name" value="FIBRINOGEN/TENASCIN/ANGIOPOEITIN"/>
    <property type="match status" value="1"/>
</dbReference>
<evidence type="ECO:0000256" key="1">
    <source>
        <dbReference type="ARBA" id="ARBA00023157"/>
    </source>
</evidence>
<keyword evidence="4" id="KW-1185">Reference proteome</keyword>
<keyword evidence="1" id="KW-1015">Disulfide bond</keyword>
<dbReference type="WBParaSite" id="nRc.2.0.1.t17072-RA">
    <property type="protein sequence ID" value="nRc.2.0.1.t17072-RA"/>
    <property type="gene ID" value="nRc.2.0.1.g17072"/>
</dbReference>
<dbReference type="Gene3D" id="3.90.215.10">
    <property type="entry name" value="Gamma Fibrinogen, chain A, domain 1"/>
    <property type="match status" value="1"/>
</dbReference>
<dbReference type="OMA" id="ADENCWA"/>
<dbReference type="AlphaFoldDB" id="A0A915ISR0"/>
<feature type="domain" description="Fibrinogen C-terminal" evidence="3">
    <location>
        <begin position="258"/>
        <end position="414"/>
    </location>
</feature>
<sequence>VTNFPVNASGHCSLFDNATGCLYDCESSAIGKACGQDQVFCDAAFSSTGCGKCVSDVTTCIDRRYQRLCDTSVNDGAPIFQCASTLNCVLFSWINDGVNDCGDFSDEDPCLNGYNCSQKLLSTVSQVTICTCNNLLVTNGTLWQVNDTMFKDHVIGRCQKNPLQFDCGDTNNTCIDMNSVRNCKQDCPNGADENCWAGLVTCPDKCNCVAPSNVSTTTQYATTVVPMNVTIPTCYDLACIYNICAVINASKVCNNVTEQNIMMIHDCADLAVFALLYGARLITGPYLVFNATCPTLNDSCLIPVFCDMDQDADGGYTVIQRRNSGNLSFAKSWDEYKRGFGALDSEFWIGNDYMSILTNRPGSNGSYELLILVKNSSGVASRFKYNKFGIGKESTYYHLMLGSLVSGAPVHNET</sequence>
<evidence type="ECO:0000313" key="4">
    <source>
        <dbReference type="Proteomes" id="UP000887565"/>
    </source>
</evidence>
<dbReference type="SUPFAM" id="SSF56496">
    <property type="entry name" value="Fibrinogen C-terminal domain-like"/>
    <property type="match status" value="1"/>
</dbReference>
<accession>A0A915ISR0</accession>
<dbReference type="SMART" id="SM00192">
    <property type="entry name" value="LDLa"/>
    <property type="match status" value="2"/>
</dbReference>
<organism evidence="4 5">
    <name type="scientific">Romanomermis culicivorax</name>
    <name type="common">Nematode worm</name>
    <dbReference type="NCBI Taxonomy" id="13658"/>
    <lineage>
        <taxon>Eukaryota</taxon>
        <taxon>Metazoa</taxon>
        <taxon>Ecdysozoa</taxon>
        <taxon>Nematoda</taxon>
        <taxon>Enoplea</taxon>
        <taxon>Dorylaimia</taxon>
        <taxon>Mermithida</taxon>
        <taxon>Mermithoidea</taxon>
        <taxon>Mermithidae</taxon>
        <taxon>Romanomermis</taxon>
    </lineage>
</organism>
<dbReference type="PRINTS" id="PR00261">
    <property type="entry name" value="LDLRECEPTOR"/>
</dbReference>
<dbReference type="PROSITE" id="PS50068">
    <property type="entry name" value="LDLRA_2"/>
    <property type="match status" value="2"/>
</dbReference>
<dbReference type="InterPro" id="IPR014716">
    <property type="entry name" value="Fibrinogen_a/b/g_C_1"/>
</dbReference>
<dbReference type="Pfam" id="PF00057">
    <property type="entry name" value="Ldl_recept_a"/>
    <property type="match status" value="1"/>
</dbReference>
<dbReference type="Pfam" id="PF00147">
    <property type="entry name" value="Fibrinogen_C"/>
    <property type="match status" value="1"/>
</dbReference>
<name>A0A915ISR0_ROMCU</name>
<dbReference type="GO" id="GO:0005615">
    <property type="term" value="C:extracellular space"/>
    <property type="evidence" value="ECO:0007669"/>
    <property type="project" value="TreeGrafter"/>
</dbReference>